<feature type="transmembrane region" description="Helical" evidence="11">
    <location>
        <begin position="430"/>
        <end position="455"/>
    </location>
</feature>
<keyword evidence="3 11" id="KW-0812">Transmembrane</keyword>
<gene>
    <name evidence="13" type="ORF">GDO54_009753</name>
</gene>
<dbReference type="Pfam" id="PF00003">
    <property type="entry name" value="7tm_3"/>
    <property type="match status" value="1"/>
</dbReference>
<protein>
    <recommendedName>
        <fullName evidence="12">G-protein coupled receptors family 3 profile domain-containing protein</fullName>
    </recommendedName>
</protein>
<reference evidence="13" key="1">
    <citation type="thesis" date="2020" institute="ProQuest LLC" country="789 East Eisenhower Parkway, Ann Arbor, MI, USA">
        <title>Comparative Genomics and Chromosome Evolution.</title>
        <authorList>
            <person name="Mudd A.B."/>
        </authorList>
    </citation>
    <scope>NUCLEOTIDE SEQUENCE</scope>
    <source>
        <strain evidence="13">1538</strain>
        <tissue evidence="13">Blood</tissue>
    </source>
</reference>
<dbReference type="Gene3D" id="2.10.50.30">
    <property type="entry name" value="GPCR, family 3, nine cysteines domain"/>
    <property type="match status" value="1"/>
</dbReference>
<dbReference type="InterPro" id="IPR017979">
    <property type="entry name" value="GPCR_3_CS"/>
</dbReference>
<keyword evidence="14" id="KW-1185">Reference proteome</keyword>
<feature type="transmembrane region" description="Helical" evidence="11">
    <location>
        <begin position="327"/>
        <end position="350"/>
    </location>
</feature>
<feature type="domain" description="G-protein coupled receptors family 3 profile" evidence="12">
    <location>
        <begin position="324"/>
        <end position="588"/>
    </location>
</feature>
<dbReference type="InterPro" id="IPR000337">
    <property type="entry name" value="GPCR_3"/>
</dbReference>
<keyword evidence="4" id="KW-0732">Signal</keyword>
<dbReference type="PROSITE" id="PS50259">
    <property type="entry name" value="G_PROTEIN_RECEP_F3_4"/>
    <property type="match status" value="1"/>
</dbReference>
<feature type="transmembrane region" description="Helical" evidence="11">
    <location>
        <begin position="393"/>
        <end position="418"/>
    </location>
</feature>
<comment type="caution">
    <text evidence="13">The sequence shown here is derived from an EMBL/GenBank/DDBJ whole genome shotgun (WGS) entry which is preliminary data.</text>
</comment>
<feature type="transmembrane region" description="Helical" evidence="11">
    <location>
        <begin position="488"/>
        <end position="506"/>
    </location>
</feature>
<evidence type="ECO:0000259" key="12">
    <source>
        <dbReference type="PROSITE" id="PS50259"/>
    </source>
</evidence>
<evidence type="ECO:0000256" key="2">
    <source>
        <dbReference type="ARBA" id="ARBA00022475"/>
    </source>
</evidence>
<dbReference type="FunFam" id="3.40.50.2300:FF:000728">
    <property type="entry name" value="Uncharacterized protein"/>
    <property type="match status" value="1"/>
</dbReference>
<dbReference type="Proteomes" id="UP001181693">
    <property type="component" value="Unassembled WGS sequence"/>
</dbReference>
<dbReference type="InterPro" id="IPR017978">
    <property type="entry name" value="GPCR_3_C"/>
</dbReference>
<dbReference type="InterPro" id="IPR000068">
    <property type="entry name" value="GPCR_3_Ca_sens_rcpt-rel"/>
</dbReference>
<dbReference type="SUPFAM" id="SSF53822">
    <property type="entry name" value="Periplasmic binding protein-like I"/>
    <property type="match status" value="1"/>
</dbReference>
<name>A0AAV3ANX3_PYXAD</name>
<evidence type="ECO:0000256" key="4">
    <source>
        <dbReference type="ARBA" id="ARBA00022729"/>
    </source>
</evidence>
<organism evidence="13 14">
    <name type="scientific">Pyxicephalus adspersus</name>
    <name type="common">African bullfrog</name>
    <dbReference type="NCBI Taxonomy" id="30357"/>
    <lineage>
        <taxon>Eukaryota</taxon>
        <taxon>Metazoa</taxon>
        <taxon>Chordata</taxon>
        <taxon>Craniata</taxon>
        <taxon>Vertebrata</taxon>
        <taxon>Euteleostomi</taxon>
        <taxon>Amphibia</taxon>
        <taxon>Batrachia</taxon>
        <taxon>Anura</taxon>
        <taxon>Neobatrachia</taxon>
        <taxon>Ranoidea</taxon>
        <taxon>Pyxicephalidae</taxon>
        <taxon>Pyxicephalinae</taxon>
        <taxon>Pyxicephalus</taxon>
    </lineage>
</organism>
<dbReference type="Pfam" id="PF07562">
    <property type="entry name" value="NCD3G"/>
    <property type="match status" value="1"/>
</dbReference>
<dbReference type="InterPro" id="IPR038550">
    <property type="entry name" value="GPCR_3_9-Cys_sf"/>
</dbReference>
<dbReference type="PRINTS" id="PR00248">
    <property type="entry name" value="GPCRMGR"/>
</dbReference>
<sequence length="591" mass="66953">MTPWRSETQSRACNLKFTDTFDEFQYFQDGDVIIGGVLTVKSEDDVSYDPMQKRYRAFVNALVFISVIEDINKTLGASINITLGYYLYDSWSDPRKAIRSVLNILSGPGKTIPNYFCTGHNKLAGVIGDQYSYSTIPIAQILGLYRYTQISYGSTDYTLTDRRLYPHVFRTIQNDHVHYLAIAKLVKHFGWTWVGILLSDNDAGENEAQILKKYLSAQGICVAFEFRFLRSATYKQWHRHFRNKHCNVKPRSQCSDNCHPGTRKKPGLSIQLCCYECVPCSEGEISNITDSENCMKCTEDEWPNQKKDQCIEKSLEFLPYTDDISKIFISLSVSFCIVTLLVIGIFIFYLNTPIVKANNRNLSFVLLVCIFLSFLCVFLFLGQPLDITCILRVMTFGVIFSIAVSSLLAKTIMVYIAFRATKPGSYWRKWIGVTLANSIVSVCSSVQGIICLIWMSVSHPFQEMDTHSYQDKIVIQCNEGSVIGFYSVLGYMGFLAAVSFVLAFMVRTLPDSFNEAKYITFSMLVFCSVWIAMIPAYLSTKGKYMVAVEVFAILASSAGLLGCIFLPKCFIILFRPKLNTLACLRENKISI</sequence>
<evidence type="ECO:0000256" key="10">
    <source>
        <dbReference type="ARBA" id="ARBA00023224"/>
    </source>
</evidence>
<keyword evidence="2" id="KW-1003">Cell membrane</keyword>
<keyword evidence="10" id="KW-0807">Transducer</keyword>
<comment type="subcellular location">
    <subcellularLocation>
        <location evidence="1">Cell membrane</location>
        <topology evidence="1">Multi-pass membrane protein</topology>
    </subcellularLocation>
</comment>
<evidence type="ECO:0000256" key="5">
    <source>
        <dbReference type="ARBA" id="ARBA00022989"/>
    </source>
</evidence>
<evidence type="ECO:0000256" key="7">
    <source>
        <dbReference type="ARBA" id="ARBA00023136"/>
    </source>
</evidence>
<dbReference type="FunFam" id="2.10.50.30:FF:000003">
    <property type="entry name" value="Vomeronasal 2, receptor 120"/>
    <property type="match status" value="1"/>
</dbReference>
<evidence type="ECO:0000256" key="8">
    <source>
        <dbReference type="ARBA" id="ARBA00023170"/>
    </source>
</evidence>
<dbReference type="PANTHER" id="PTHR24061">
    <property type="entry name" value="CALCIUM-SENSING RECEPTOR-RELATED"/>
    <property type="match status" value="1"/>
</dbReference>
<dbReference type="GO" id="GO:0005886">
    <property type="term" value="C:plasma membrane"/>
    <property type="evidence" value="ECO:0007669"/>
    <property type="project" value="UniProtKB-SubCell"/>
</dbReference>
<keyword evidence="8" id="KW-0675">Receptor</keyword>
<evidence type="ECO:0000256" key="11">
    <source>
        <dbReference type="SAM" id="Phobius"/>
    </source>
</evidence>
<dbReference type="AlphaFoldDB" id="A0AAV3ANX3"/>
<keyword evidence="7 11" id="KW-0472">Membrane</keyword>
<evidence type="ECO:0000313" key="14">
    <source>
        <dbReference type="Proteomes" id="UP001181693"/>
    </source>
</evidence>
<evidence type="ECO:0000313" key="13">
    <source>
        <dbReference type="EMBL" id="DBA29530.1"/>
    </source>
</evidence>
<keyword evidence="5 11" id="KW-1133">Transmembrane helix</keyword>
<evidence type="ECO:0000256" key="6">
    <source>
        <dbReference type="ARBA" id="ARBA00023040"/>
    </source>
</evidence>
<dbReference type="CDD" id="cd15283">
    <property type="entry name" value="7tmC_V2R_pheromone"/>
    <property type="match status" value="1"/>
</dbReference>
<evidence type="ECO:0000256" key="9">
    <source>
        <dbReference type="ARBA" id="ARBA00023180"/>
    </source>
</evidence>
<dbReference type="Pfam" id="PF01094">
    <property type="entry name" value="ANF_receptor"/>
    <property type="match status" value="1"/>
</dbReference>
<evidence type="ECO:0000256" key="1">
    <source>
        <dbReference type="ARBA" id="ARBA00004651"/>
    </source>
</evidence>
<dbReference type="PROSITE" id="PS00981">
    <property type="entry name" value="G_PROTEIN_RECEP_F3_3"/>
    <property type="match status" value="1"/>
</dbReference>
<feature type="transmembrane region" description="Helical" evidence="11">
    <location>
        <begin position="544"/>
        <end position="567"/>
    </location>
</feature>
<evidence type="ECO:0000256" key="3">
    <source>
        <dbReference type="ARBA" id="ARBA00022692"/>
    </source>
</evidence>
<dbReference type="InterPro" id="IPR011500">
    <property type="entry name" value="GPCR_3_9-Cys_dom"/>
</dbReference>
<keyword evidence="9" id="KW-0325">Glycoprotein</keyword>
<dbReference type="InterPro" id="IPR028082">
    <property type="entry name" value="Peripla_BP_I"/>
</dbReference>
<feature type="transmembrane region" description="Helical" evidence="11">
    <location>
        <begin position="362"/>
        <end position="381"/>
    </location>
</feature>
<proteinExistence type="predicted"/>
<dbReference type="Gene3D" id="3.40.50.2300">
    <property type="match status" value="2"/>
</dbReference>
<feature type="transmembrane region" description="Helical" evidence="11">
    <location>
        <begin position="518"/>
        <end position="538"/>
    </location>
</feature>
<dbReference type="PANTHER" id="PTHR24061:SF599">
    <property type="entry name" value="G-PROTEIN COUPLED RECEPTORS FAMILY 3 PROFILE DOMAIN-CONTAINING PROTEIN"/>
    <property type="match status" value="1"/>
</dbReference>
<dbReference type="InterPro" id="IPR001828">
    <property type="entry name" value="ANF_lig-bd_rcpt"/>
</dbReference>
<dbReference type="GO" id="GO:0004930">
    <property type="term" value="F:G protein-coupled receptor activity"/>
    <property type="evidence" value="ECO:0007669"/>
    <property type="project" value="UniProtKB-KW"/>
</dbReference>
<keyword evidence="6" id="KW-0297">G-protein coupled receptor</keyword>
<dbReference type="EMBL" id="DYDO01000003">
    <property type="protein sequence ID" value="DBA29530.1"/>
    <property type="molecule type" value="Genomic_DNA"/>
</dbReference>
<accession>A0AAV3ANX3</accession>